<organism evidence="2 3">
    <name type="scientific">Phakopsora pachyrhizi</name>
    <name type="common">Asian soybean rust disease fungus</name>
    <dbReference type="NCBI Taxonomy" id="170000"/>
    <lineage>
        <taxon>Eukaryota</taxon>
        <taxon>Fungi</taxon>
        <taxon>Dikarya</taxon>
        <taxon>Basidiomycota</taxon>
        <taxon>Pucciniomycotina</taxon>
        <taxon>Pucciniomycetes</taxon>
        <taxon>Pucciniales</taxon>
        <taxon>Phakopsoraceae</taxon>
        <taxon>Phakopsora</taxon>
    </lineage>
</organism>
<evidence type="ECO:0000313" key="3">
    <source>
        <dbReference type="Proteomes" id="UP001153365"/>
    </source>
</evidence>
<sequence length="136" mass="15509">MATSYNDSDPTIGFDFSPSEKLTSDLNIRSIQAKPFPVHQYGYKDFWNFLEAGICLATDTRETEGPIVADKKYHPSNFISLIQLYNSLSHYPTTRVVIELWLTLILSLLSMIIAIGFDIWNLQEMKALSRTESVLE</sequence>
<keyword evidence="3" id="KW-1185">Reference proteome</keyword>
<dbReference type="Proteomes" id="UP001153365">
    <property type="component" value="Unassembled WGS sequence"/>
</dbReference>
<accession>A0AAV0API6</accession>
<gene>
    <name evidence="2" type="ORF">PPACK8108_LOCUS4356</name>
</gene>
<evidence type="ECO:0000256" key="1">
    <source>
        <dbReference type="SAM" id="Phobius"/>
    </source>
</evidence>
<feature type="transmembrane region" description="Helical" evidence="1">
    <location>
        <begin position="100"/>
        <end position="120"/>
    </location>
</feature>
<protein>
    <submittedName>
        <fullName evidence="2">Uncharacterized protein</fullName>
    </submittedName>
</protein>
<keyword evidence="1" id="KW-0812">Transmembrane</keyword>
<dbReference type="EMBL" id="CALTRL010000802">
    <property type="protein sequence ID" value="CAH7669715.1"/>
    <property type="molecule type" value="Genomic_DNA"/>
</dbReference>
<keyword evidence="1" id="KW-1133">Transmembrane helix</keyword>
<proteinExistence type="predicted"/>
<evidence type="ECO:0000313" key="2">
    <source>
        <dbReference type="EMBL" id="CAH7669715.1"/>
    </source>
</evidence>
<reference evidence="2" key="1">
    <citation type="submission" date="2022-06" db="EMBL/GenBank/DDBJ databases">
        <authorList>
            <consortium name="SYNGENTA / RWTH Aachen University"/>
        </authorList>
    </citation>
    <scope>NUCLEOTIDE SEQUENCE</scope>
</reference>
<name>A0AAV0API6_PHAPC</name>
<dbReference type="AlphaFoldDB" id="A0AAV0API6"/>
<keyword evidence="1" id="KW-0472">Membrane</keyword>
<comment type="caution">
    <text evidence="2">The sequence shown here is derived from an EMBL/GenBank/DDBJ whole genome shotgun (WGS) entry which is preliminary data.</text>
</comment>